<feature type="non-terminal residue" evidence="9">
    <location>
        <position position="1"/>
    </location>
</feature>
<keyword evidence="5" id="KW-0862">Zinc</keyword>
<protein>
    <submittedName>
        <fullName evidence="9">DNA dC-&gt;dU-editing enzyme APOBEC-3C</fullName>
    </submittedName>
</protein>
<dbReference type="CDD" id="cd01283">
    <property type="entry name" value="cytidine_deaminase"/>
    <property type="match status" value="1"/>
</dbReference>
<dbReference type="Pfam" id="PF18782">
    <property type="entry name" value="NAD2"/>
    <property type="match status" value="1"/>
</dbReference>
<dbReference type="PANTHER" id="PTHR13857">
    <property type="entry name" value="MRNA EDITING ENZYME"/>
    <property type="match status" value="1"/>
</dbReference>
<dbReference type="InterPro" id="IPR050610">
    <property type="entry name" value="APOBEC_Cyt_Deaminase"/>
</dbReference>
<dbReference type="InterPro" id="IPR002125">
    <property type="entry name" value="CMP_dCMP_dom"/>
</dbReference>
<name>A0ABM0IAT1_CERSS</name>
<dbReference type="InterPro" id="IPR016193">
    <property type="entry name" value="Cytidine_deaminase-like"/>
</dbReference>
<evidence type="ECO:0000256" key="4">
    <source>
        <dbReference type="ARBA" id="ARBA00022801"/>
    </source>
</evidence>
<comment type="cofactor">
    <cofactor evidence="1">
        <name>Zn(2+)</name>
        <dbReference type="ChEBI" id="CHEBI:29105"/>
    </cofactor>
</comment>
<evidence type="ECO:0000256" key="3">
    <source>
        <dbReference type="ARBA" id="ARBA00022723"/>
    </source>
</evidence>
<keyword evidence="8" id="KW-1185">Reference proteome</keyword>
<evidence type="ECO:0000256" key="6">
    <source>
        <dbReference type="SAM" id="MobiDB-lite"/>
    </source>
</evidence>
<proteinExistence type="inferred from homology"/>
<keyword evidence="4" id="KW-0378">Hydrolase</keyword>
<feature type="domain" description="CMP/dCMP-type deaminase" evidence="7">
    <location>
        <begin position="69"/>
        <end position="191"/>
    </location>
</feature>
<dbReference type="PANTHER" id="PTHR13857:SF45">
    <property type="entry name" value="DNA DC-DU-EDITING ENZYME APOBEC-3F"/>
    <property type="match status" value="1"/>
</dbReference>
<evidence type="ECO:0000313" key="8">
    <source>
        <dbReference type="Proteomes" id="UP000694910"/>
    </source>
</evidence>
<dbReference type="Gene3D" id="3.40.140.10">
    <property type="entry name" value="Cytidine Deaminase, domain 2"/>
    <property type="match status" value="1"/>
</dbReference>
<dbReference type="PROSITE" id="PS51747">
    <property type="entry name" value="CYT_DCMP_DEAMINASES_2"/>
    <property type="match status" value="1"/>
</dbReference>
<dbReference type="PROSITE" id="PS00903">
    <property type="entry name" value="CYT_DCMP_DEAMINASES_1"/>
    <property type="match status" value="1"/>
</dbReference>
<evidence type="ECO:0000256" key="5">
    <source>
        <dbReference type="ARBA" id="ARBA00022833"/>
    </source>
</evidence>
<feature type="region of interest" description="Disordered" evidence="6">
    <location>
        <begin position="1"/>
        <end position="31"/>
    </location>
</feature>
<dbReference type="SUPFAM" id="SSF53927">
    <property type="entry name" value="Cytidine deaminase-like"/>
    <property type="match status" value="1"/>
</dbReference>
<dbReference type="RefSeq" id="XP_004443953.2">
    <property type="nucleotide sequence ID" value="XM_004443896.2"/>
</dbReference>
<evidence type="ECO:0000256" key="1">
    <source>
        <dbReference type="ARBA" id="ARBA00001947"/>
    </source>
</evidence>
<dbReference type="Proteomes" id="UP000694910">
    <property type="component" value="Unplaced"/>
</dbReference>
<evidence type="ECO:0000313" key="9">
    <source>
        <dbReference type="RefSeq" id="XP_004443953.2"/>
    </source>
</evidence>
<organism evidence="8 9">
    <name type="scientific">Ceratotherium simum simum</name>
    <name type="common">Southern white rhinoceros</name>
    <dbReference type="NCBI Taxonomy" id="73337"/>
    <lineage>
        <taxon>Eukaryota</taxon>
        <taxon>Metazoa</taxon>
        <taxon>Chordata</taxon>
        <taxon>Craniata</taxon>
        <taxon>Vertebrata</taxon>
        <taxon>Euteleostomi</taxon>
        <taxon>Mammalia</taxon>
        <taxon>Eutheria</taxon>
        <taxon>Laurasiatheria</taxon>
        <taxon>Perissodactyla</taxon>
        <taxon>Rhinocerotidae</taxon>
        <taxon>Ceratotherium</taxon>
    </lineage>
</organism>
<evidence type="ECO:0000256" key="2">
    <source>
        <dbReference type="ARBA" id="ARBA00006576"/>
    </source>
</evidence>
<gene>
    <name evidence="9" type="primary">LOC101402772</name>
</gene>
<comment type="similarity">
    <text evidence="2">Belongs to the cytidine and deoxycytidylate deaminase family.</text>
</comment>
<sequence length="243" mass="28022">VTGPCCPCPSPRPHPSLPAGKGSRECSGPTRVQGLCSADASGNSSSEDSPSVFTFLSFAPRNPMKWLDPQTFYFNFDNLQYAYGRYHCYLCFQVEREVNGSLVHVDMGVFVNQSADDNCHVELCFLSWFYAWLSPDERYHVTWFMSWSPCSQCAQQVAEFLKKHSNVNLSIFAARLYHFKDPEIQQGLRTLKRTGVQVAIMYFSDFLYCWNNFVRHGGMRFIPWKGINKNYWILVTTLEEILW</sequence>
<dbReference type="InterPro" id="IPR016192">
    <property type="entry name" value="APOBEC/CMP_deaminase_Zn-bd"/>
</dbReference>
<evidence type="ECO:0000259" key="7">
    <source>
        <dbReference type="PROSITE" id="PS51747"/>
    </source>
</evidence>
<reference evidence="9" key="1">
    <citation type="submission" date="2025-08" db="UniProtKB">
        <authorList>
            <consortium name="RefSeq"/>
        </authorList>
    </citation>
    <scope>IDENTIFICATION</scope>
</reference>
<accession>A0ABM0IAT1</accession>
<keyword evidence="3" id="KW-0479">Metal-binding</keyword>
<dbReference type="GeneID" id="101402772"/>